<dbReference type="PANTHER" id="PTHR10142">
    <property type="entry name" value="DNA REPAIR PROTEIN COMPLEMENTING XP-A CELLS"/>
    <property type="match status" value="1"/>
</dbReference>
<comment type="subcellular location">
    <subcellularLocation>
        <location evidence="1">Nucleus</location>
    </subcellularLocation>
</comment>
<dbReference type="InterPro" id="IPR037129">
    <property type="entry name" value="XPA_sf"/>
</dbReference>
<feature type="transmembrane region" description="Helical" evidence="5">
    <location>
        <begin position="311"/>
        <end position="331"/>
    </location>
</feature>
<dbReference type="PROSITE" id="PS00753">
    <property type="entry name" value="XPA_2"/>
    <property type="match status" value="1"/>
</dbReference>
<dbReference type="Pfam" id="PF05181">
    <property type="entry name" value="XPA_C"/>
    <property type="match status" value="1"/>
</dbReference>
<dbReference type="CDD" id="cd21077">
    <property type="entry name" value="DBD_Rad14"/>
    <property type="match status" value="1"/>
</dbReference>
<evidence type="ECO:0000256" key="2">
    <source>
        <dbReference type="ARBA" id="ARBA00022833"/>
    </source>
</evidence>
<reference evidence="7 8" key="1">
    <citation type="submission" date="2024-04" db="EMBL/GenBank/DDBJ databases">
        <title>genome sequences of Mucor flavus KT1a and Helicostylum pulchrum KT1b strains isolated from the surface of a dry-aged beef.</title>
        <authorList>
            <person name="Toyotome T."/>
            <person name="Hosono M."/>
            <person name="Torimaru M."/>
            <person name="Fukuda K."/>
            <person name="Mikami N."/>
        </authorList>
    </citation>
    <scope>NUCLEOTIDE SEQUENCE [LARGE SCALE GENOMIC DNA]</scope>
    <source>
        <strain evidence="7 8">KT1a</strain>
    </source>
</reference>
<proteinExistence type="predicted"/>
<keyword evidence="5" id="KW-1133">Transmembrane helix</keyword>
<evidence type="ECO:0000256" key="3">
    <source>
        <dbReference type="ARBA" id="ARBA00023242"/>
    </source>
</evidence>
<evidence type="ECO:0000259" key="6">
    <source>
        <dbReference type="Pfam" id="PF05181"/>
    </source>
</evidence>
<keyword evidence="8" id="KW-1185">Reference proteome</keyword>
<dbReference type="PANTHER" id="PTHR10142:SF0">
    <property type="entry name" value="DNA REPAIR PROTEIN COMPLEMENTING XP-A CELLS"/>
    <property type="match status" value="1"/>
</dbReference>
<feature type="region of interest" description="Disordered" evidence="4">
    <location>
        <begin position="225"/>
        <end position="254"/>
    </location>
</feature>
<feature type="transmembrane region" description="Helical" evidence="5">
    <location>
        <begin position="276"/>
        <end position="299"/>
    </location>
</feature>
<keyword evidence="3" id="KW-0539">Nucleus</keyword>
<dbReference type="InterPro" id="IPR022656">
    <property type="entry name" value="XPA_C"/>
</dbReference>
<feature type="compositionally biased region" description="Basic and acidic residues" evidence="4">
    <location>
        <begin position="229"/>
        <end position="238"/>
    </location>
</feature>
<sequence>MSEPKIFTQEQLDRIATNKAKALQRLSEKRKAETPIAPKKAKWIKTFYEYDLTTLVDSKGGFIIDETDGNKEFNEEKKRSYIIEPYYPPSLEAHENPKCKECHSMDLDPIFFNVFHIFLCATCRDKHPDKYSLITKTEAKEDYLLTDPELKDPELLPHWSKPNPHKSSWNDMMLYVREMVEEYAFKKWDGPEGLDAEYERREIQKKDKKDKKFKEKLADLRRRTMTSSWERKRQEGPHKHQFGPTEEDKNGNSTQKCDSCGLTGIPDWLEAGHWQYLLWFISLGLSLVGSFILCISACYYNKPRKYSLDKYIGSLSMLPVLVSIVTATLSYSQEPWTNGFVTLERSASNILSNCELFDESRDKFYPLLYQRCLLSDFTWILSIALCILWISLVGLAMYALVQKKKETPQDRIRPAGEPTWGRYIPDRPASIYSATTLGNRSGLLTPSSTKQLDYYHSSAPSLPSLLDYYPLKETYINEKSNDEDDYYYGYTYSKNNESFSSASYYNNPRPQLTIDCNYQAQTSWSSSSPSLVEPVSAVSGTPLYNSFARRSKNNNLSFRD</sequence>
<dbReference type="EMBL" id="BAABUK010000004">
    <property type="protein sequence ID" value="GAA5809070.1"/>
    <property type="molecule type" value="Genomic_DNA"/>
</dbReference>
<keyword evidence="2" id="KW-0862">Zinc</keyword>
<accession>A0ABP9YQE4</accession>
<dbReference type="InterPro" id="IPR022658">
    <property type="entry name" value="XPA_CS"/>
</dbReference>
<keyword evidence="5" id="KW-0812">Transmembrane</keyword>
<dbReference type="InterPro" id="IPR009061">
    <property type="entry name" value="DNA-bd_dom_put_sf"/>
</dbReference>
<evidence type="ECO:0000313" key="7">
    <source>
        <dbReference type="EMBL" id="GAA5809070.1"/>
    </source>
</evidence>
<gene>
    <name evidence="7" type="ORF">MFLAVUS_002473</name>
</gene>
<feature type="transmembrane region" description="Helical" evidence="5">
    <location>
        <begin position="377"/>
        <end position="401"/>
    </location>
</feature>
<evidence type="ECO:0000256" key="1">
    <source>
        <dbReference type="ARBA" id="ARBA00004123"/>
    </source>
</evidence>
<dbReference type="Gene3D" id="3.90.530.10">
    <property type="entry name" value="XPA C-terminal domain"/>
    <property type="match status" value="1"/>
</dbReference>
<evidence type="ECO:0000313" key="8">
    <source>
        <dbReference type="Proteomes" id="UP001473302"/>
    </source>
</evidence>
<name>A0ABP9YQE4_9FUNG</name>
<dbReference type="Proteomes" id="UP001473302">
    <property type="component" value="Unassembled WGS sequence"/>
</dbReference>
<evidence type="ECO:0000256" key="5">
    <source>
        <dbReference type="SAM" id="Phobius"/>
    </source>
</evidence>
<evidence type="ECO:0000256" key="4">
    <source>
        <dbReference type="SAM" id="MobiDB-lite"/>
    </source>
</evidence>
<protein>
    <recommendedName>
        <fullName evidence="6">XPA C-terminal domain-containing protein</fullName>
    </recommendedName>
</protein>
<organism evidence="7 8">
    <name type="scientific">Mucor flavus</name>
    <dbReference type="NCBI Taxonomy" id="439312"/>
    <lineage>
        <taxon>Eukaryota</taxon>
        <taxon>Fungi</taxon>
        <taxon>Fungi incertae sedis</taxon>
        <taxon>Mucoromycota</taxon>
        <taxon>Mucoromycotina</taxon>
        <taxon>Mucoromycetes</taxon>
        <taxon>Mucorales</taxon>
        <taxon>Mucorineae</taxon>
        <taxon>Mucoraceae</taxon>
        <taxon>Mucor</taxon>
    </lineage>
</organism>
<dbReference type="InterPro" id="IPR000465">
    <property type="entry name" value="XPA/RAD14"/>
</dbReference>
<comment type="caution">
    <text evidence="7">The sequence shown here is derived from an EMBL/GenBank/DDBJ whole genome shotgun (WGS) entry which is preliminary data.</text>
</comment>
<feature type="domain" description="XPA C-terminal" evidence="6">
    <location>
        <begin position="130"/>
        <end position="178"/>
    </location>
</feature>
<keyword evidence="5" id="KW-0472">Membrane</keyword>
<dbReference type="NCBIfam" id="TIGR00598">
    <property type="entry name" value="rad14"/>
    <property type="match status" value="1"/>
</dbReference>
<dbReference type="SUPFAM" id="SSF46955">
    <property type="entry name" value="Putative DNA-binding domain"/>
    <property type="match status" value="1"/>
</dbReference>